<evidence type="ECO:0000313" key="3">
    <source>
        <dbReference type="Proteomes" id="UP001140513"/>
    </source>
</evidence>
<keyword evidence="3" id="KW-1185">Reference proteome</keyword>
<evidence type="ECO:0000313" key="2">
    <source>
        <dbReference type="EMBL" id="KAJ4345719.1"/>
    </source>
</evidence>
<feature type="chain" id="PRO_5040730160" evidence="1">
    <location>
        <begin position="17"/>
        <end position="488"/>
    </location>
</feature>
<dbReference type="EMBL" id="JAPEUX010000009">
    <property type="protein sequence ID" value="KAJ4345719.1"/>
    <property type="molecule type" value="Genomic_DNA"/>
</dbReference>
<organism evidence="2 3">
    <name type="scientific">Didymosphaeria variabile</name>
    <dbReference type="NCBI Taxonomy" id="1932322"/>
    <lineage>
        <taxon>Eukaryota</taxon>
        <taxon>Fungi</taxon>
        <taxon>Dikarya</taxon>
        <taxon>Ascomycota</taxon>
        <taxon>Pezizomycotina</taxon>
        <taxon>Dothideomycetes</taxon>
        <taxon>Pleosporomycetidae</taxon>
        <taxon>Pleosporales</taxon>
        <taxon>Massarineae</taxon>
        <taxon>Didymosphaeriaceae</taxon>
        <taxon>Didymosphaeria</taxon>
    </lineage>
</organism>
<dbReference type="AlphaFoldDB" id="A0A9W8XAQ9"/>
<feature type="signal peptide" evidence="1">
    <location>
        <begin position="1"/>
        <end position="16"/>
    </location>
</feature>
<accession>A0A9W8XAQ9</accession>
<keyword evidence="1" id="KW-0732">Signal</keyword>
<comment type="caution">
    <text evidence="2">The sequence shown here is derived from an EMBL/GenBank/DDBJ whole genome shotgun (WGS) entry which is preliminary data.</text>
</comment>
<name>A0A9W8XAQ9_9PLEO</name>
<dbReference type="GeneID" id="80915384"/>
<sequence>MVWTTLLPFTLPLSIATSQLSSRGVCNTSTEWQATATAYLGANTDTKLRDWWAEISARQHSAFTTELGKAFGSHVPYQCGLTDDSGCIYAGCSDFEDNGDPVWAYMSQISMVNLHILFKAIEVTYEVLDRETEGITKGQLDFTDRVDKMVLTFFPWEEPDFVPEDALIWMTGIVGLAGAVAPILAASSMAAKRGEAAVAAGAGGFAALAGAGLSQISNEIKPDSITGFASIATFKDFAADYGEALRSTLDSWSNTTFNGDRDASNYTFLDYFRGGAMVDHSFLPSASQIESFYRKQLFSIIINAQWRKRKIWTTFHATNDTVDASGPNATRYYSPSDGGVYYTYSYHESGILKGNLESPSGLEHLNDTPWDISGIDISKSSAASFQTARFNFTEAMAHDALADAIASNGTLSPWSDGAGWVGTWTLPVCRFPAGYNWNSQYLNTSSRYGMLPCCCGTNCSDTKDFVKAANLVGFQTLLLWIREEEGTG</sequence>
<dbReference type="OrthoDB" id="5383967at2759"/>
<reference evidence="2" key="1">
    <citation type="submission" date="2022-10" db="EMBL/GenBank/DDBJ databases">
        <title>Tapping the CABI collections for fungal endophytes: first genome assemblies for Collariella, Neodidymelliopsis, Ascochyta clinopodiicola, Didymella pomorum, Didymosphaeria variabile, Neocosmospora piperis and Neocucurbitaria cava.</title>
        <authorList>
            <person name="Hill R."/>
        </authorList>
    </citation>
    <scope>NUCLEOTIDE SEQUENCE</scope>
    <source>
        <strain evidence="2">IMI 356815</strain>
    </source>
</reference>
<protein>
    <submittedName>
        <fullName evidence="2">Uncharacterized protein</fullName>
    </submittedName>
</protein>
<gene>
    <name evidence="2" type="ORF">N0V89_011854</name>
</gene>
<evidence type="ECO:0000256" key="1">
    <source>
        <dbReference type="SAM" id="SignalP"/>
    </source>
</evidence>
<dbReference type="RefSeq" id="XP_056065883.1">
    <property type="nucleotide sequence ID" value="XM_056220580.1"/>
</dbReference>
<dbReference type="Proteomes" id="UP001140513">
    <property type="component" value="Unassembled WGS sequence"/>
</dbReference>
<proteinExistence type="predicted"/>